<protein>
    <submittedName>
        <fullName evidence="2">GNAT family N-acetyltransferase</fullName>
        <ecNumber evidence="2">2.3.1.-</ecNumber>
    </submittedName>
</protein>
<evidence type="ECO:0000259" key="1">
    <source>
        <dbReference type="Pfam" id="PF00583"/>
    </source>
</evidence>
<dbReference type="GO" id="GO:0016746">
    <property type="term" value="F:acyltransferase activity"/>
    <property type="evidence" value="ECO:0007669"/>
    <property type="project" value="UniProtKB-KW"/>
</dbReference>
<sequence>MTVHVEEVTTRRQLREFLDLPVRLHTAAGTTDRSVPLLRSEIRSWFTGQHWFPGISLWLARTDTGTAVGRMITHHSDAFDVEMGQRTGLFGALEGVNAETVRTLVHAAADHHRARGATRLFGPVTPLPNVTGGILRAGFDHPGFLDTVWTPPFYARVLAEAGLEPWGIADTWEVDVAGIPADARRAPGAEEWRERGLTLRHPRRFRSTLAGDLRPVLNASFAQLPYFTPIGPAQMAAQLDGLGVIMDPELIILAEDGAEVAGFIVAVPDPVDILRAHDGRLNLRAGLDLLRWRRRGRDVVLIVQGTRPDHQGRGILGLMIRQLYARLHAGGYRRLRVTFIGRDNPGSARVFEKVGGRPLHELSVYQQEL</sequence>
<dbReference type="InterPro" id="IPR000182">
    <property type="entry name" value="GNAT_dom"/>
</dbReference>
<dbReference type="Gene3D" id="3.40.630.30">
    <property type="match status" value="1"/>
</dbReference>
<keyword evidence="2" id="KW-0808">Transferase</keyword>
<name>A0ABY8VKU7_9CORY</name>
<reference evidence="2 3" key="1">
    <citation type="submission" date="2023-05" db="EMBL/GenBank/DDBJ databases">
        <title>Corynebacterium suedekumii sp. nov. and Corynebacterium breve sp. nov. isolated from raw cow's milk.</title>
        <authorList>
            <person name="Baer M.K."/>
            <person name="Mehl L."/>
            <person name="Hellmuth R."/>
            <person name="Marke G."/>
            <person name="Lipski A."/>
        </authorList>
    </citation>
    <scope>NUCLEOTIDE SEQUENCE [LARGE SCALE GENOMIC DNA]</scope>
    <source>
        <strain evidence="2 3">LM112</strain>
    </source>
</reference>
<dbReference type="EC" id="2.3.1.-" evidence="2"/>
<organism evidence="2 3">
    <name type="scientific">Corynebacterium suedekumii</name>
    <dbReference type="NCBI Taxonomy" id="3049801"/>
    <lineage>
        <taxon>Bacteria</taxon>
        <taxon>Bacillati</taxon>
        <taxon>Actinomycetota</taxon>
        <taxon>Actinomycetes</taxon>
        <taxon>Mycobacteriales</taxon>
        <taxon>Corynebacteriaceae</taxon>
        <taxon>Corynebacterium</taxon>
    </lineage>
</organism>
<proteinExistence type="predicted"/>
<dbReference type="CDD" id="cd04301">
    <property type="entry name" value="NAT_SF"/>
    <property type="match status" value="1"/>
</dbReference>
<feature type="domain" description="N-acetyltransferase" evidence="1">
    <location>
        <begin position="245"/>
        <end position="355"/>
    </location>
</feature>
<evidence type="ECO:0000313" key="3">
    <source>
        <dbReference type="Proteomes" id="UP001238805"/>
    </source>
</evidence>
<dbReference type="PANTHER" id="PTHR41368">
    <property type="entry name" value="PROTEIN YGHO"/>
    <property type="match status" value="1"/>
</dbReference>
<dbReference type="RefSeq" id="WP_284874861.1">
    <property type="nucleotide sequence ID" value="NZ_CP126970.1"/>
</dbReference>
<accession>A0ABY8VKU7</accession>
<dbReference type="Proteomes" id="UP001238805">
    <property type="component" value="Chromosome"/>
</dbReference>
<evidence type="ECO:0000313" key="2">
    <source>
        <dbReference type="EMBL" id="WIM70271.1"/>
    </source>
</evidence>
<gene>
    <name evidence="2" type="ORF">QP029_14070</name>
</gene>
<dbReference type="Pfam" id="PF00583">
    <property type="entry name" value="Acetyltransf_1"/>
    <property type="match status" value="1"/>
</dbReference>
<keyword evidence="2" id="KW-0012">Acyltransferase</keyword>
<dbReference type="SUPFAM" id="SSF55729">
    <property type="entry name" value="Acyl-CoA N-acyltransferases (Nat)"/>
    <property type="match status" value="1"/>
</dbReference>
<dbReference type="EMBL" id="CP126970">
    <property type="protein sequence ID" value="WIM70271.1"/>
    <property type="molecule type" value="Genomic_DNA"/>
</dbReference>
<dbReference type="InterPro" id="IPR016181">
    <property type="entry name" value="Acyl_CoA_acyltransferase"/>
</dbReference>
<dbReference type="PANTHER" id="PTHR41368:SF1">
    <property type="entry name" value="PROTEIN YGHO"/>
    <property type="match status" value="1"/>
</dbReference>
<keyword evidence="3" id="KW-1185">Reference proteome</keyword>
<dbReference type="InterPro" id="IPR039968">
    <property type="entry name" value="BcerS-like"/>
</dbReference>